<keyword evidence="9 17" id="KW-0227">DNA damage</keyword>
<keyword evidence="14 17" id="KW-0234">DNA repair</keyword>
<evidence type="ECO:0000313" key="23">
    <source>
        <dbReference type="Proteomes" id="UP000192505"/>
    </source>
</evidence>
<dbReference type="SUPFAM" id="SSF53098">
    <property type="entry name" value="Ribonuclease H-like"/>
    <property type="match status" value="1"/>
</dbReference>
<feature type="domain" description="5'-3' exonuclease" evidence="20">
    <location>
        <begin position="4"/>
        <end position="271"/>
    </location>
</feature>
<dbReference type="Gene3D" id="3.30.420.10">
    <property type="entry name" value="Ribonuclease H-like superfamily/Ribonuclease H"/>
    <property type="match status" value="1"/>
</dbReference>
<dbReference type="InterPro" id="IPR001098">
    <property type="entry name" value="DNA-dir_DNA_pol_A_palm_dom"/>
</dbReference>
<dbReference type="CDD" id="cd09859">
    <property type="entry name" value="PIN_53EXO"/>
    <property type="match status" value="1"/>
</dbReference>
<keyword evidence="5 17" id="KW-0808">Transferase</keyword>
<sequence>MNTAPPKTLLLVDGSSYLYRAFHAMPDLRAVPGDPSSSPTGAIRGMINMLQSLRKEVPAAYAACIFDAKGPTFRDDLYPEYKAHRSPMPDDLRSQIEPIHEVVKLMGWKVLAIPGVEADDVIGTLAAAADAQGMQVIVSSGDKDLAQLVNERITIIDTMNGRVRDVAGVTAEFGVPPHLMRDYQALVGDMVDNVPGVPKVGPKTAAKWLNEYGSLDAIVANADNIKGAVGESLKKSLDWLPTGRILVTIKTDCDLNGWLPGLPAMDEIAVGAMDTGALAGFYDKYGFRGLARTLAASGSEGMGVRSTQRSGAGSDPHSVASPSVKPTRERDLFDDPDPAPSVDPAPSPKPANTLRYDTILTWEAFDTWFAKLKAAELVAIDTETTSLDEMRAQIVGISFSVTPGEAAYIPLAHAYPDAPAQLPLDEVLAKMKPWLEDASRQKLGQHVKYDRHVFANHGIEVQGYAHDTMLQSYVLEVHKPHGLSSLAQRHLDRSGINFEDLCGKGANQICFDQVDIAQAAEYSCEDSDMTLAVHQVLWPRLEADVKLRFVYQLEIQSSEALYRIERNGVLIDAPTLAAQSHELGQRILQLEKEAHELAGQPFNLSSPKQIGEIFFTQLGLPVVKKTATGAPSTDEEVLEKLAEDYPLPAKILEHRGLAKLKGTYTDKLAQLALPSDGRVHTHYAQAVAVTGRLSSNDPNLQNIPIRTPEGRRVREAFVAPPGHLIASADYSQIELRIMAHISGDAALLLAFHDGMDVHRATAAEIFGIDTAQVTSEQRRYAKVINFSLIYGMSAYGLAKALSIDNTAAKNYIARYFERYPGVKNYMDHTRQLAKSQGYVETVFGRRLYLPEINSPNGPRRSGAERAAINAPMQGTAADLIKLSMVKVQNVIDDQKLATKMIMQVHDELVFEVPEFEVDWVRHEVPKLMAGVAHLKVPLLAEVGIGLNWDKAH</sequence>
<dbReference type="SMART" id="SM00279">
    <property type="entry name" value="HhH2"/>
    <property type="match status" value="1"/>
</dbReference>
<comment type="subunit">
    <text evidence="2">Single-chain monomer with multiple functions.</text>
</comment>
<evidence type="ECO:0000256" key="18">
    <source>
        <dbReference type="SAM" id="MobiDB-lite"/>
    </source>
</evidence>
<dbReference type="Gene3D" id="3.40.50.1010">
    <property type="entry name" value="5'-nuclease"/>
    <property type="match status" value="1"/>
</dbReference>
<keyword evidence="6 17" id="KW-0548">Nucleotidyltransferase</keyword>
<evidence type="ECO:0000256" key="9">
    <source>
        <dbReference type="ARBA" id="ARBA00022763"/>
    </source>
</evidence>
<dbReference type="GO" id="GO:0003677">
    <property type="term" value="F:DNA binding"/>
    <property type="evidence" value="ECO:0007669"/>
    <property type="project" value="UniProtKB-UniRule"/>
</dbReference>
<evidence type="ECO:0000256" key="7">
    <source>
        <dbReference type="ARBA" id="ARBA00022705"/>
    </source>
</evidence>
<organism evidence="22 23">
    <name type="scientific">Rhodoferax ferrireducens</name>
    <dbReference type="NCBI Taxonomy" id="192843"/>
    <lineage>
        <taxon>Bacteria</taxon>
        <taxon>Pseudomonadati</taxon>
        <taxon>Pseudomonadota</taxon>
        <taxon>Betaproteobacteria</taxon>
        <taxon>Burkholderiales</taxon>
        <taxon>Comamonadaceae</taxon>
        <taxon>Rhodoferax</taxon>
    </lineage>
</organism>
<dbReference type="InterPro" id="IPR029060">
    <property type="entry name" value="PIN-like_dom_sf"/>
</dbReference>
<keyword evidence="12 17" id="KW-0239">DNA-directed DNA polymerase</keyword>
<evidence type="ECO:0000259" key="19">
    <source>
        <dbReference type="SMART" id="SM00474"/>
    </source>
</evidence>
<evidence type="ECO:0000256" key="16">
    <source>
        <dbReference type="NCBIfam" id="TIGR00593"/>
    </source>
</evidence>
<proteinExistence type="inferred from homology"/>
<dbReference type="PRINTS" id="PR00868">
    <property type="entry name" value="DNAPOLI"/>
</dbReference>
<dbReference type="FunFam" id="1.10.150.20:FF:000003">
    <property type="entry name" value="DNA polymerase I"/>
    <property type="match status" value="1"/>
</dbReference>
<evidence type="ECO:0000259" key="21">
    <source>
        <dbReference type="SMART" id="SM00482"/>
    </source>
</evidence>
<evidence type="ECO:0000256" key="3">
    <source>
        <dbReference type="ARBA" id="ARBA00012417"/>
    </source>
</evidence>
<dbReference type="InterPro" id="IPR036279">
    <property type="entry name" value="5-3_exonuclease_C_sf"/>
</dbReference>
<evidence type="ECO:0000256" key="6">
    <source>
        <dbReference type="ARBA" id="ARBA00022695"/>
    </source>
</evidence>
<feature type="domain" description="3'-5' exonuclease" evidence="19">
    <location>
        <begin position="356"/>
        <end position="542"/>
    </location>
</feature>
<comment type="caution">
    <text evidence="22">The sequence shown here is derived from an EMBL/GenBank/DDBJ whole genome shotgun (WGS) entry which is preliminary data.</text>
</comment>
<dbReference type="Pfam" id="PF01612">
    <property type="entry name" value="DNA_pol_A_exo1"/>
    <property type="match status" value="1"/>
</dbReference>
<dbReference type="InterPro" id="IPR020046">
    <property type="entry name" value="5-3_exonucl_a-hlix_arch_N"/>
</dbReference>
<dbReference type="InterPro" id="IPR002421">
    <property type="entry name" value="5-3_exonuclease"/>
</dbReference>
<dbReference type="Gene3D" id="1.20.1060.10">
    <property type="entry name" value="Taq DNA Polymerase, Chain T, domain 4"/>
    <property type="match status" value="1"/>
</dbReference>
<dbReference type="NCBIfam" id="TIGR00593">
    <property type="entry name" value="pola"/>
    <property type="match status" value="1"/>
</dbReference>
<dbReference type="GO" id="GO:0008409">
    <property type="term" value="F:5'-3' exonuclease activity"/>
    <property type="evidence" value="ECO:0007669"/>
    <property type="project" value="UniProtKB-UniRule"/>
</dbReference>
<dbReference type="GO" id="GO:0006302">
    <property type="term" value="P:double-strand break repair"/>
    <property type="evidence" value="ECO:0007669"/>
    <property type="project" value="TreeGrafter"/>
</dbReference>
<name>A0A1W9KYI9_9BURK</name>
<gene>
    <name evidence="17" type="primary">polA</name>
    <name evidence="22" type="ORF">BWK72_00725</name>
</gene>
<dbReference type="PANTHER" id="PTHR10133:SF27">
    <property type="entry name" value="DNA POLYMERASE NU"/>
    <property type="match status" value="1"/>
</dbReference>
<evidence type="ECO:0000256" key="10">
    <source>
        <dbReference type="ARBA" id="ARBA00022801"/>
    </source>
</evidence>
<dbReference type="SMART" id="SM00474">
    <property type="entry name" value="35EXOc"/>
    <property type="match status" value="1"/>
</dbReference>
<dbReference type="SUPFAM" id="SSF47807">
    <property type="entry name" value="5' to 3' exonuclease, C-terminal subdomain"/>
    <property type="match status" value="1"/>
</dbReference>
<dbReference type="SUPFAM" id="SSF88723">
    <property type="entry name" value="PIN domain-like"/>
    <property type="match status" value="1"/>
</dbReference>
<dbReference type="InterPro" id="IPR008918">
    <property type="entry name" value="HhH2"/>
</dbReference>
<evidence type="ECO:0000256" key="13">
    <source>
        <dbReference type="ARBA" id="ARBA00023125"/>
    </source>
</evidence>
<dbReference type="Pfam" id="PF00476">
    <property type="entry name" value="DNA_pol_A"/>
    <property type="match status" value="1"/>
</dbReference>
<dbReference type="GO" id="GO:0006261">
    <property type="term" value="P:DNA-templated DNA replication"/>
    <property type="evidence" value="ECO:0007669"/>
    <property type="project" value="UniProtKB-UniRule"/>
</dbReference>
<comment type="catalytic activity">
    <reaction evidence="15 17">
        <text>DNA(n) + a 2'-deoxyribonucleoside 5'-triphosphate = DNA(n+1) + diphosphate</text>
        <dbReference type="Rhea" id="RHEA:22508"/>
        <dbReference type="Rhea" id="RHEA-COMP:17339"/>
        <dbReference type="Rhea" id="RHEA-COMP:17340"/>
        <dbReference type="ChEBI" id="CHEBI:33019"/>
        <dbReference type="ChEBI" id="CHEBI:61560"/>
        <dbReference type="ChEBI" id="CHEBI:173112"/>
        <dbReference type="EC" id="2.7.7.7"/>
    </reaction>
</comment>
<dbReference type="GO" id="GO:0008408">
    <property type="term" value="F:3'-5' exonuclease activity"/>
    <property type="evidence" value="ECO:0007669"/>
    <property type="project" value="UniProtKB-UniRule"/>
</dbReference>
<dbReference type="Proteomes" id="UP000192505">
    <property type="component" value="Unassembled WGS sequence"/>
</dbReference>
<dbReference type="Pfam" id="PF02739">
    <property type="entry name" value="5_3_exonuc_N"/>
    <property type="match status" value="1"/>
</dbReference>
<dbReference type="AlphaFoldDB" id="A0A1W9KYI9"/>
<comment type="function">
    <text evidence="17">In addition to polymerase activity, this DNA polymerase exhibits 3'-5' and 5'-3' exonuclease activity.</text>
</comment>
<dbReference type="GO" id="GO:0003887">
    <property type="term" value="F:DNA-directed DNA polymerase activity"/>
    <property type="evidence" value="ECO:0007669"/>
    <property type="project" value="UniProtKB-UniRule"/>
</dbReference>
<feature type="domain" description="DNA-directed DNA polymerase family A palm" evidence="21">
    <location>
        <begin position="710"/>
        <end position="916"/>
    </location>
</feature>
<dbReference type="CDD" id="cd09898">
    <property type="entry name" value="H3TH_53EXO"/>
    <property type="match status" value="1"/>
</dbReference>
<comment type="similarity">
    <text evidence="1 17">Belongs to the DNA polymerase type-A family.</text>
</comment>
<dbReference type="SUPFAM" id="SSF56672">
    <property type="entry name" value="DNA/RNA polymerases"/>
    <property type="match status" value="1"/>
</dbReference>
<dbReference type="InterPro" id="IPR020045">
    <property type="entry name" value="DNA_polI_H3TH"/>
</dbReference>
<dbReference type="InterPro" id="IPR012337">
    <property type="entry name" value="RNaseH-like_sf"/>
</dbReference>
<dbReference type="PANTHER" id="PTHR10133">
    <property type="entry name" value="DNA POLYMERASE I"/>
    <property type="match status" value="1"/>
</dbReference>
<protein>
    <recommendedName>
        <fullName evidence="4 16">DNA polymerase I</fullName>
        <ecNumber evidence="3 16">2.7.7.7</ecNumber>
    </recommendedName>
</protein>
<dbReference type="InterPro" id="IPR002298">
    <property type="entry name" value="DNA_polymerase_A"/>
</dbReference>
<keyword evidence="10 17" id="KW-0378">Hydrolase</keyword>
<dbReference type="Gene3D" id="3.30.70.370">
    <property type="match status" value="1"/>
</dbReference>
<evidence type="ECO:0000256" key="14">
    <source>
        <dbReference type="ARBA" id="ARBA00023204"/>
    </source>
</evidence>
<dbReference type="InterPro" id="IPR043502">
    <property type="entry name" value="DNA/RNA_pol_sf"/>
</dbReference>
<dbReference type="FunFam" id="1.20.1060.10:FF:000001">
    <property type="entry name" value="DNA polymerase I"/>
    <property type="match status" value="1"/>
</dbReference>
<dbReference type="FunFam" id="1.10.150.20:FF:000002">
    <property type="entry name" value="DNA polymerase I"/>
    <property type="match status" value="1"/>
</dbReference>
<evidence type="ECO:0000256" key="4">
    <source>
        <dbReference type="ARBA" id="ARBA00020311"/>
    </source>
</evidence>
<evidence type="ECO:0000256" key="17">
    <source>
        <dbReference type="RuleBase" id="RU004460"/>
    </source>
</evidence>
<dbReference type="SMART" id="SM00475">
    <property type="entry name" value="53EXOc"/>
    <property type="match status" value="1"/>
</dbReference>
<dbReference type="SMART" id="SM00482">
    <property type="entry name" value="POLAc"/>
    <property type="match status" value="1"/>
</dbReference>
<evidence type="ECO:0000313" key="22">
    <source>
        <dbReference type="EMBL" id="OQW89807.1"/>
    </source>
</evidence>
<evidence type="ECO:0000256" key="2">
    <source>
        <dbReference type="ARBA" id="ARBA00011541"/>
    </source>
</evidence>
<evidence type="ECO:0000256" key="1">
    <source>
        <dbReference type="ARBA" id="ARBA00007705"/>
    </source>
</evidence>
<dbReference type="InterPro" id="IPR002562">
    <property type="entry name" value="3'-5'_exonuclease_dom"/>
</dbReference>
<dbReference type="Pfam" id="PF01367">
    <property type="entry name" value="5_3_exonuc"/>
    <property type="match status" value="1"/>
</dbReference>
<evidence type="ECO:0000256" key="15">
    <source>
        <dbReference type="ARBA" id="ARBA00049244"/>
    </source>
</evidence>
<dbReference type="FunFam" id="3.40.50.1010:FF:000001">
    <property type="entry name" value="DNA polymerase I"/>
    <property type="match status" value="1"/>
</dbReference>
<keyword evidence="7 17" id="KW-0235">DNA replication</keyword>
<evidence type="ECO:0000259" key="20">
    <source>
        <dbReference type="SMART" id="SM00475"/>
    </source>
</evidence>
<feature type="compositionally biased region" description="Pro residues" evidence="18">
    <location>
        <begin position="338"/>
        <end position="349"/>
    </location>
</feature>
<evidence type="ECO:0000256" key="5">
    <source>
        <dbReference type="ARBA" id="ARBA00022679"/>
    </source>
</evidence>
<dbReference type="Gene3D" id="1.10.150.20">
    <property type="entry name" value="5' to 3' exonuclease, C-terminal subdomain"/>
    <property type="match status" value="2"/>
</dbReference>
<dbReference type="FunFam" id="3.30.420.10:FF:000026">
    <property type="entry name" value="DNA polymerase I"/>
    <property type="match status" value="1"/>
</dbReference>
<keyword evidence="11 17" id="KW-0269">Exonuclease</keyword>
<dbReference type="EMBL" id="MTEI01000001">
    <property type="protein sequence ID" value="OQW89807.1"/>
    <property type="molecule type" value="Genomic_DNA"/>
</dbReference>
<dbReference type="EC" id="2.7.7.7" evidence="3 16"/>
<dbReference type="NCBIfam" id="NF004397">
    <property type="entry name" value="PRK05755.1"/>
    <property type="match status" value="1"/>
</dbReference>
<evidence type="ECO:0000256" key="12">
    <source>
        <dbReference type="ARBA" id="ARBA00022932"/>
    </source>
</evidence>
<dbReference type="CDD" id="cd08637">
    <property type="entry name" value="DNA_pol_A_pol_I_C"/>
    <property type="match status" value="1"/>
</dbReference>
<keyword evidence="8" id="KW-0540">Nuclease</keyword>
<feature type="region of interest" description="Disordered" evidence="18">
    <location>
        <begin position="298"/>
        <end position="350"/>
    </location>
</feature>
<dbReference type="InterPro" id="IPR036397">
    <property type="entry name" value="RNaseH_sf"/>
</dbReference>
<evidence type="ECO:0000256" key="11">
    <source>
        <dbReference type="ARBA" id="ARBA00022839"/>
    </source>
</evidence>
<dbReference type="InterPro" id="IPR018320">
    <property type="entry name" value="DNA_polymerase_1"/>
</dbReference>
<reference evidence="22 23" key="1">
    <citation type="submission" date="2017-01" db="EMBL/GenBank/DDBJ databases">
        <title>Novel large sulfur bacteria in the metagenomes of groundwater-fed chemosynthetic microbial mats in the Lake Huron basin.</title>
        <authorList>
            <person name="Sharrar A.M."/>
            <person name="Flood B.E."/>
            <person name="Bailey J.V."/>
            <person name="Jones D.S."/>
            <person name="Biddanda B."/>
            <person name="Ruberg S.A."/>
            <person name="Marcus D.N."/>
            <person name="Dick G.J."/>
        </authorList>
    </citation>
    <scope>NUCLEOTIDE SEQUENCE [LARGE SCALE GENOMIC DNA]</scope>
    <source>
        <strain evidence="22">A7</strain>
    </source>
</reference>
<dbReference type="CDD" id="cd06139">
    <property type="entry name" value="DNA_polA_I_Ecoli_like_exo"/>
    <property type="match status" value="1"/>
</dbReference>
<keyword evidence="13 17" id="KW-0238">DNA-binding</keyword>
<accession>A0A1W9KYI9</accession>
<evidence type="ECO:0000256" key="8">
    <source>
        <dbReference type="ARBA" id="ARBA00022722"/>
    </source>
</evidence>